<proteinExistence type="predicted"/>
<dbReference type="RefSeq" id="WP_145088916.1">
    <property type="nucleotide sequence ID" value="NZ_CP036274.1"/>
</dbReference>
<reference evidence="1 2" key="1">
    <citation type="submission" date="2019-02" db="EMBL/GenBank/DDBJ databases">
        <title>Deep-cultivation of Planctomycetes and their phenomic and genomic characterization uncovers novel biology.</title>
        <authorList>
            <person name="Wiegand S."/>
            <person name="Jogler M."/>
            <person name="Boedeker C."/>
            <person name="Pinto D."/>
            <person name="Vollmers J."/>
            <person name="Rivas-Marin E."/>
            <person name="Kohn T."/>
            <person name="Peeters S.H."/>
            <person name="Heuer A."/>
            <person name="Rast P."/>
            <person name="Oberbeckmann S."/>
            <person name="Bunk B."/>
            <person name="Jeske O."/>
            <person name="Meyerdierks A."/>
            <person name="Storesund J.E."/>
            <person name="Kallscheuer N."/>
            <person name="Luecker S."/>
            <person name="Lage O.M."/>
            <person name="Pohl T."/>
            <person name="Merkel B.J."/>
            <person name="Hornburger P."/>
            <person name="Mueller R.-W."/>
            <person name="Bruemmer F."/>
            <person name="Labrenz M."/>
            <person name="Spormann A.M."/>
            <person name="Op den Camp H."/>
            <person name="Overmann J."/>
            <person name="Amann R."/>
            <person name="Jetten M.S.M."/>
            <person name="Mascher T."/>
            <person name="Medema M.H."/>
            <person name="Devos D.P."/>
            <person name="Kaster A.-K."/>
            <person name="Ovreas L."/>
            <person name="Rohde M."/>
            <person name="Galperin M.Y."/>
            <person name="Jogler C."/>
        </authorList>
    </citation>
    <scope>NUCLEOTIDE SEQUENCE [LARGE SCALE GENOMIC DNA]</scope>
    <source>
        <strain evidence="1 2">ETA_A8</strain>
    </source>
</reference>
<keyword evidence="2" id="KW-1185">Reference proteome</keyword>
<sequence length="61" mass="7000">MKPEQIQEARVAAERMIALGNRKDKQARRKMNDAELKVEFSRVLAEIDASTSRLLAAMERK</sequence>
<dbReference type="AlphaFoldDB" id="A0A517YC12"/>
<name>A0A517YC12_9BACT</name>
<evidence type="ECO:0000313" key="2">
    <source>
        <dbReference type="Proteomes" id="UP000315017"/>
    </source>
</evidence>
<dbReference type="KEGG" id="aagg:ETAA8_28540"/>
<evidence type="ECO:0000313" key="1">
    <source>
        <dbReference type="EMBL" id="QDU27764.1"/>
    </source>
</evidence>
<accession>A0A517YC12</accession>
<protein>
    <submittedName>
        <fullName evidence="1">Uncharacterized protein</fullName>
    </submittedName>
</protein>
<dbReference type="Proteomes" id="UP000315017">
    <property type="component" value="Chromosome"/>
</dbReference>
<dbReference type="EMBL" id="CP036274">
    <property type="protein sequence ID" value="QDU27764.1"/>
    <property type="molecule type" value="Genomic_DNA"/>
</dbReference>
<organism evidence="1 2">
    <name type="scientific">Anatilimnocola aggregata</name>
    <dbReference type="NCBI Taxonomy" id="2528021"/>
    <lineage>
        <taxon>Bacteria</taxon>
        <taxon>Pseudomonadati</taxon>
        <taxon>Planctomycetota</taxon>
        <taxon>Planctomycetia</taxon>
        <taxon>Pirellulales</taxon>
        <taxon>Pirellulaceae</taxon>
        <taxon>Anatilimnocola</taxon>
    </lineage>
</organism>
<gene>
    <name evidence="1" type="ORF">ETAA8_28540</name>
</gene>